<feature type="coiled-coil region" evidence="1">
    <location>
        <begin position="50"/>
        <end position="84"/>
    </location>
</feature>
<dbReference type="Proteomes" id="UP000198694">
    <property type="component" value="Unassembled WGS sequence"/>
</dbReference>
<dbReference type="AlphaFoldDB" id="A0A1G8VPP4"/>
<evidence type="ECO:0000313" key="2">
    <source>
        <dbReference type="EMBL" id="SDJ68068.1"/>
    </source>
</evidence>
<accession>A0A1G8VPP4</accession>
<dbReference type="OrthoDB" id="2971819at2"/>
<dbReference type="RefSeq" id="WP_093210401.1">
    <property type="nucleotide sequence ID" value="NZ_FNFL01000001.1"/>
</dbReference>
<evidence type="ECO:0000256" key="1">
    <source>
        <dbReference type="SAM" id="Coils"/>
    </source>
</evidence>
<evidence type="ECO:0008006" key="4">
    <source>
        <dbReference type="Google" id="ProtNLM"/>
    </source>
</evidence>
<dbReference type="STRING" id="407036.SAMN05216243_0268"/>
<keyword evidence="1" id="KW-0175">Coiled coil</keyword>
<proteinExistence type="predicted"/>
<evidence type="ECO:0000313" key="3">
    <source>
        <dbReference type="Proteomes" id="UP000198694"/>
    </source>
</evidence>
<gene>
    <name evidence="2" type="ORF">SAMN05216243_0268</name>
</gene>
<sequence length="106" mass="12371">MGYALKETNTAKNGVSKQAFEKAYIDLTDRMRLIDQKLATKADEVVLTLTLSHRQEIEELQTEVLKLHEELKKLKSKKEVHKAETYYAVKTSLFRGLFKRMQLSRK</sequence>
<keyword evidence="3" id="KW-1185">Reference proteome</keyword>
<protein>
    <recommendedName>
        <fullName evidence="4">Flagellar FliJ protein</fullName>
    </recommendedName>
</protein>
<dbReference type="EMBL" id="FNFL01000001">
    <property type="protein sequence ID" value="SDJ68068.1"/>
    <property type="molecule type" value="Genomic_DNA"/>
</dbReference>
<organism evidence="2 3">
    <name type="scientific">Sediminibacillus albus</name>
    <dbReference type="NCBI Taxonomy" id="407036"/>
    <lineage>
        <taxon>Bacteria</taxon>
        <taxon>Bacillati</taxon>
        <taxon>Bacillota</taxon>
        <taxon>Bacilli</taxon>
        <taxon>Bacillales</taxon>
        <taxon>Bacillaceae</taxon>
        <taxon>Sediminibacillus</taxon>
    </lineage>
</organism>
<name>A0A1G8VPP4_9BACI</name>
<reference evidence="2 3" key="1">
    <citation type="submission" date="2016-10" db="EMBL/GenBank/DDBJ databases">
        <authorList>
            <person name="de Groot N.N."/>
        </authorList>
    </citation>
    <scope>NUCLEOTIDE SEQUENCE [LARGE SCALE GENOMIC DNA]</scope>
    <source>
        <strain evidence="2 3">CGMCC 1.6502</strain>
    </source>
</reference>